<proteinExistence type="predicted"/>
<evidence type="ECO:0000256" key="4">
    <source>
        <dbReference type="ARBA" id="ARBA00022692"/>
    </source>
</evidence>
<dbReference type="EMBL" id="DVJN01000105">
    <property type="protein sequence ID" value="HIS92423.1"/>
    <property type="molecule type" value="Genomic_DNA"/>
</dbReference>
<evidence type="ECO:0000313" key="8">
    <source>
        <dbReference type="EMBL" id="HIS92423.1"/>
    </source>
</evidence>
<comment type="caution">
    <text evidence="8">The sequence shown here is derived from an EMBL/GenBank/DDBJ whole genome shotgun (WGS) entry which is preliminary data.</text>
</comment>
<evidence type="ECO:0000256" key="5">
    <source>
        <dbReference type="ARBA" id="ARBA00022989"/>
    </source>
</evidence>
<keyword evidence="6 7" id="KW-0472">Membrane</keyword>
<accession>A0A9D1G0B4</accession>
<gene>
    <name evidence="8" type="ORF">IAA84_05330</name>
</gene>
<keyword evidence="5 7" id="KW-1133">Transmembrane helix</keyword>
<evidence type="ECO:0000313" key="9">
    <source>
        <dbReference type="Proteomes" id="UP000824140"/>
    </source>
</evidence>
<feature type="transmembrane region" description="Helical" evidence="7">
    <location>
        <begin position="79"/>
        <end position="101"/>
    </location>
</feature>
<evidence type="ECO:0000256" key="2">
    <source>
        <dbReference type="ARBA" id="ARBA00022448"/>
    </source>
</evidence>
<evidence type="ECO:0000256" key="6">
    <source>
        <dbReference type="ARBA" id="ARBA00023136"/>
    </source>
</evidence>
<keyword evidence="4 7" id="KW-0812">Transmembrane</keyword>
<dbReference type="InterPro" id="IPR035906">
    <property type="entry name" value="MetI-like_sf"/>
</dbReference>
<sequence length="119" mass="13480">MKRKISLGSRIFDACNCVFLGLLALSMVYPFFVTLATSLMPQKEIYTVGLKIWPENPTLDAYRMVLEEGYLATGYRNTILRTVIGTTLATLLTFTVGYALAQRELPYRTGITLYFVFTM</sequence>
<name>A0A9D1G0B4_9FIRM</name>
<dbReference type="AlphaFoldDB" id="A0A9D1G0B4"/>
<feature type="transmembrane region" description="Helical" evidence="7">
    <location>
        <begin position="12"/>
        <end position="32"/>
    </location>
</feature>
<reference evidence="8" key="1">
    <citation type="submission" date="2020-10" db="EMBL/GenBank/DDBJ databases">
        <authorList>
            <person name="Gilroy R."/>
        </authorList>
    </citation>
    <scope>NUCLEOTIDE SEQUENCE</scope>
    <source>
        <strain evidence="8">13766</strain>
    </source>
</reference>
<evidence type="ECO:0000256" key="3">
    <source>
        <dbReference type="ARBA" id="ARBA00022475"/>
    </source>
</evidence>
<feature type="non-terminal residue" evidence="8">
    <location>
        <position position="119"/>
    </location>
</feature>
<organism evidence="8 9">
    <name type="scientific">Candidatus Alectryocaccomicrobium excrementavium</name>
    <dbReference type="NCBI Taxonomy" id="2840668"/>
    <lineage>
        <taxon>Bacteria</taxon>
        <taxon>Bacillati</taxon>
        <taxon>Bacillota</taxon>
        <taxon>Clostridia</taxon>
        <taxon>Candidatus Alectryocaccomicrobium</taxon>
    </lineage>
</organism>
<dbReference type="SUPFAM" id="SSF161098">
    <property type="entry name" value="MetI-like"/>
    <property type="match status" value="1"/>
</dbReference>
<evidence type="ECO:0000256" key="1">
    <source>
        <dbReference type="ARBA" id="ARBA00004651"/>
    </source>
</evidence>
<protein>
    <submittedName>
        <fullName evidence="8">ABC transporter permease</fullName>
    </submittedName>
</protein>
<keyword evidence="2" id="KW-0813">Transport</keyword>
<dbReference type="Gene3D" id="1.10.3720.10">
    <property type="entry name" value="MetI-like"/>
    <property type="match status" value="1"/>
</dbReference>
<dbReference type="Proteomes" id="UP000824140">
    <property type="component" value="Unassembled WGS sequence"/>
</dbReference>
<comment type="subcellular location">
    <subcellularLocation>
        <location evidence="1">Cell membrane</location>
        <topology evidence="1">Multi-pass membrane protein</topology>
    </subcellularLocation>
</comment>
<keyword evidence="3" id="KW-1003">Cell membrane</keyword>
<dbReference type="GO" id="GO:0005886">
    <property type="term" value="C:plasma membrane"/>
    <property type="evidence" value="ECO:0007669"/>
    <property type="project" value="UniProtKB-SubCell"/>
</dbReference>
<dbReference type="PANTHER" id="PTHR43744">
    <property type="entry name" value="ABC TRANSPORTER PERMEASE PROTEIN MG189-RELATED-RELATED"/>
    <property type="match status" value="1"/>
</dbReference>
<evidence type="ECO:0000256" key="7">
    <source>
        <dbReference type="SAM" id="Phobius"/>
    </source>
</evidence>
<dbReference type="PANTHER" id="PTHR43744:SF9">
    <property type="entry name" value="POLYGALACTURONAN_RHAMNOGALACTURONAN TRANSPORT SYSTEM PERMEASE PROTEIN YTCP"/>
    <property type="match status" value="1"/>
</dbReference>
<reference evidence="8" key="2">
    <citation type="journal article" date="2021" name="PeerJ">
        <title>Extensive microbial diversity within the chicken gut microbiome revealed by metagenomics and culture.</title>
        <authorList>
            <person name="Gilroy R."/>
            <person name="Ravi A."/>
            <person name="Getino M."/>
            <person name="Pursley I."/>
            <person name="Horton D.L."/>
            <person name="Alikhan N.F."/>
            <person name="Baker D."/>
            <person name="Gharbi K."/>
            <person name="Hall N."/>
            <person name="Watson M."/>
            <person name="Adriaenssens E.M."/>
            <person name="Foster-Nyarko E."/>
            <person name="Jarju S."/>
            <person name="Secka A."/>
            <person name="Antonio M."/>
            <person name="Oren A."/>
            <person name="Chaudhuri R.R."/>
            <person name="La Ragione R."/>
            <person name="Hildebrand F."/>
            <person name="Pallen M.J."/>
        </authorList>
    </citation>
    <scope>NUCLEOTIDE SEQUENCE</scope>
    <source>
        <strain evidence="8">13766</strain>
    </source>
</reference>